<evidence type="ECO:0000256" key="2">
    <source>
        <dbReference type="ARBA" id="ARBA00005013"/>
    </source>
</evidence>
<dbReference type="GO" id="GO:0004150">
    <property type="term" value="F:dihydroneopterin aldolase activity"/>
    <property type="evidence" value="ECO:0007669"/>
    <property type="project" value="UniProtKB-EC"/>
</dbReference>
<keyword evidence="5" id="KW-0289">Folate biosynthesis</keyword>
<keyword evidence="6" id="KW-0456">Lyase</keyword>
<comment type="similarity">
    <text evidence="3">Belongs to the DHNA family.</text>
</comment>
<evidence type="ECO:0000256" key="6">
    <source>
        <dbReference type="ARBA" id="ARBA00023239"/>
    </source>
</evidence>
<comment type="pathway">
    <text evidence="2">Cofactor biosynthesis; tetrahydrofolate biosynthesis; 2-amino-4-hydroxy-6-hydroxymethyl-7,8-dihydropteridine diphosphate from 7,8-dihydroneopterin triphosphate: step 3/4.</text>
</comment>
<evidence type="ECO:0000313" key="9">
    <source>
        <dbReference type="EMBL" id="PJK31080.1"/>
    </source>
</evidence>
<dbReference type="InterPro" id="IPR006157">
    <property type="entry name" value="FolB_dom"/>
</dbReference>
<dbReference type="GO" id="GO:0046656">
    <property type="term" value="P:folic acid biosynthetic process"/>
    <property type="evidence" value="ECO:0007669"/>
    <property type="project" value="UniProtKB-KW"/>
</dbReference>
<dbReference type="Gene3D" id="3.30.1130.10">
    <property type="match status" value="1"/>
</dbReference>
<dbReference type="SUPFAM" id="SSF55620">
    <property type="entry name" value="Tetrahydrobiopterin biosynthesis enzymes-like"/>
    <property type="match status" value="1"/>
</dbReference>
<protein>
    <recommendedName>
        <fullName evidence="4">dihydroneopterin aldolase</fullName>
        <ecNumber evidence="4">4.1.2.25</ecNumber>
    </recommendedName>
    <alternativeName>
        <fullName evidence="7">7,8-dihydroneopterin aldolase</fullName>
    </alternativeName>
</protein>
<dbReference type="PANTHER" id="PTHR42844:SF1">
    <property type="entry name" value="DIHYDRONEOPTERIN ALDOLASE 1-RELATED"/>
    <property type="match status" value="1"/>
</dbReference>
<evidence type="ECO:0000256" key="5">
    <source>
        <dbReference type="ARBA" id="ARBA00022909"/>
    </source>
</evidence>
<proteinExistence type="inferred from homology"/>
<dbReference type="EC" id="4.1.2.25" evidence="4"/>
<feature type="domain" description="Dihydroneopterin aldolase/epimerase" evidence="8">
    <location>
        <begin position="3"/>
        <end position="100"/>
    </location>
</feature>
<dbReference type="InterPro" id="IPR006156">
    <property type="entry name" value="Dihydroneopterin_aldolase"/>
</dbReference>
<evidence type="ECO:0000256" key="1">
    <source>
        <dbReference type="ARBA" id="ARBA00001353"/>
    </source>
</evidence>
<evidence type="ECO:0000313" key="10">
    <source>
        <dbReference type="Proteomes" id="UP000229498"/>
    </source>
</evidence>
<dbReference type="AlphaFoldDB" id="A0A2M9G5U8"/>
<accession>A0A2M9G5U8</accession>
<evidence type="ECO:0000256" key="3">
    <source>
        <dbReference type="ARBA" id="ARBA00005708"/>
    </source>
</evidence>
<dbReference type="Proteomes" id="UP000229498">
    <property type="component" value="Unassembled WGS sequence"/>
</dbReference>
<gene>
    <name evidence="9" type="ORF">CVT23_03900</name>
</gene>
<comment type="catalytic activity">
    <reaction evidence="1">
        <text>7,8-dihydroneopterin = 6-hydroxymethyl-7,8-dihydropterin + glycolaldehyde</text>
        <dbReference type="Rhea" id="RHEA:10540"/>
        <dbReference type="ChEBI" id="CHEBI:17001"/>
        <dbReference type="ChEBI" id="CHEBI:17071"/>
        <dbReference type="ChEBI" id="CHEBI:44841"/>
        <dbReference type="EC" id="4.1.2.25"/>
    </reaction>
</comment>
<dbReference type="OrthoDB" id="5297888at2"/>
<dbReference type="Pfam" id="PF02152">
    <property type="entry name" value="FolB"/>
    <property type="match status" value="1"/>
</dbReference>
<evidence type="ECO:0000256" key="7">
    <source>
        <dbReference type="ARBA" id="ARBA00032903"/>
    </source>
</evidence>
<evidence type="ECO:0000259" key="8">
    <source>
        <dbReference type="SMART" id="SM00905"/>
    </source>
</evidence>
<dbReference type="PANTHER" id="PTHR42844">
    <property type="entry name" value="DIHYDRONEOPTERIN ALDOLASE 1-RELATED"/>
    <property type="match status" value="1"/>
</dbReference>
<dbReference type="InterPro" id="IPR043133">
    <property type="entry name" value="GTP-CH-I_C/QueF"/>
</dbReference>
<dbReference type="EMBL" id="PHIG01000011">
    <property type="protein sequence ID" value="PJK31080.1"/>
    <property type="molecule type" value="Genomic_DNA"/>
</dbReference>
<dbReference type="SMART" id="SM00905">
    <property type="entry name" value="FolB"/>
    <property type="match status" value="1"/>
</dbReference>
<name>A0A2M9G5U8_9PROT</name>
<dbReference type="GO" id="GO:0005737">
    <property type="term" value="C:cytoplasm"/>
    <property type="evidence" value="ECO:0007669"/>
    <property type="project" value="TreeGrafter"/>
</dbReference>
<evidence type="ECO:0000256" key="4">
    <source>
        <dbReference type="ARBA" id="ARBA00013043"/>
    </source>
</evidence>
<keyword evidence="10" id="KW-1185">Reference proteome</keyword>
<sequence>MEIGVHAHERGHAQRVRINLEAETVRDEDDEGISGVVSYEDLLNGIKDIAGSGHIDLVEILGDRVLDMTLAHPRVVSARVTIEKLDVFGDVESVGAEMSRTRAR</sequence>
<organism evidence="9 10">
    <name type="scientific">Minwuia thermotolerans</name>
    <dbReference type="NCBI Taxonomy" id="2056226"/>
    <lineage>
        <taxon>Bacteria</taxon>
        <taxon>Pseudomonadati</taxon>
        <taxon>Pseudomonadota</taxon>
        <taxon>Alphaproteobacteria</taxon>
        <taxon>Minwuiales</taxon>
        <taxon>Minwuiaceae</taxon>
        <taxon>Minwuia</taxon>
    </lineage>
</organism>
<comment type="caution">
    <text evidence="9">The sequence shown here is derived from an EMBL/GenBank/DDBJ whole genome shotgun (WGS) entry which is preliminary data.</text>
</comment>
<reference evidence="9 10" key="1">
    <citation type="submission" date="2017-11" db="EMBL/GenBank/DDBJ databases">
        <title>Draft genome sequence of Rhizobiales bacterium SY3-13.</title>
        <authorList>
            <person name="Sun C."/>
        </authorList>
    </citation>
    <scope>NUCLEOTIDE SEQUENCE [LARGE SCALE GENOMIC DNA]</scope>
    <source>
        <strain evidence="9 10">SY3-13</strain>
    </source>
</reference>